<gene>
    <name evidence="1" type="ORF">PHPALM_8579</name>
</gene>
<evidence type="ECO:0000313" key="1">
    <source>
        <dbReference type="EMBL" id="POM74461.1"/>
    </source>
</evidence>
<accession>A0A2P4Y9H5</accession>
<dbReference type="AlphaFoldDB" id="A0A2P4Y9H5"/>
<comment type="caution">
    <text evidence="1">The sequence shown here is derived from an EMBL/GenBank/DDBJ whole genome shotgun (WGS) entry which is preliminary data.</text>
</comment>
<name>A0A2P4Y9H5_9STRA</name>
<sequence length="157" mass="17429">MRPYRIPNEEAKLAMAPNVFDVLTVIERSKIAIQGIAWVNKKDSGILNARIQATHPTTDRFVNTLEILAREYVTRRKAVMSGLAKPPERKQFQLPRAPKLPNEKAIVTSESDNNETAEDVVVGIEISDSCVSDFSSEYIESEGDCGPDLCFDFDGAV</sequence>
<proteinExistence type="predicted"/>
<organism evidence="1 2">
    <name type="scientific">Phytophthora palmivora</name>
    <dbReference type="NCBI Taxonomy" id="4796"/>
    <lineage>
        <taxon>Eukaryota</taxon>
        <taxon>Sar</taxon>
        <taxon>Stramenopiles</taxon>
        <taxon>Oomycota</taxon>
        <taxon>Peronosporomycetes</taxon>
        <taxon>Peronosporales</taxon>
        <taxon>Peronosporaceae</taxon>
        <taxon>Phytophthora</taxon>
    </lineage>
</organism>
<dbReference type="EMBL" id="NCKW01004866">
    <property type="protein sequence ID" value="POM74461.1"/>
    <property type="molecule type" value="Genomic_DNA"/>
</dbReference>
<dbReference type="OrthoDB" id="10590910at2759"/>
<keyword evidence="2" id="KW-1185">Reference proteome</keyword>
<protein>
    <submittedName>
        <fullName evidence="1">Uncharacterized protein</fullName>
    </submittedName>
</protein>
<evidence type="ECO:0000313" key="2">
    <source>
        <dbReference type="Proteomes" id="UP000237271"/>
    </source>
</evidence>
<dbReference type="Proteomes" id="UP000237271">
    <property type="component" value="Unassembled WGS sequence"/>
</dbReference>
<reference evidence="1 2" key="1">
    <citation type="journal article" date="2017" name="Genome Biol. Evol.">
        <title>Phytophthora megakarya and P. palmivora, closely related causal agents of cacao black pod rot, underwent increases in genome sizes and gene numbers by different mechanisms.</title>
        <authorList>
            <person name="Ali S.S."/>
            <person name="Shao J."/>
            <person name="Lary D.J."/>
            <person name="Kronmiller B."/>
            <person name="Shen D."/>
            <person name="Strem M.D."/>
            <person name="Amoako-Attah I."/>
            <person name="Akrofi A.Y."/>
            <person name="Begoude B.A."/>
            <person name="Ten Hoopen G.M."/>
            <person name="Coulibaly K."/>
            <person name="Kebe B.I."/>
            <person name="Melnick R.L."/>
            <person name="Guiltinan M.J."/>
            <person name="Tyler B.M."/>
            <person name="Meinhardt L.W."/>
            <person name="Bailey B.A."/>
        </authorList>
    </citation>
    <scope>NUCLEOTIDE SEQUENCE [LARGE SCALE GENOMIC DNA]</scope>
    <source>
        <strain evidence="2">sbr112.9</strain>
    </source>
</reference>